<name>A0A844B5E6_9RHOB</name>
<dbReference type="EMBL" id="WJPO01000015">
    <property type="protein sequence ID" value="MRH21421.1"/>
    <property type="molecule type" value="Genomic_DNA"/>
</dbReference>
<keyword evidence="3" id="KW-0804">Transcription</keyword>
<dbReference type="InterPro" id="IPR036271">
    <property type="entry name" value="Tet_transcr_reg_TetR-rel_C_sf"/>
</dbReference>
<evidence type="ECO:0000259" key="5">
    <source>
        <dbReference type="PROSITE" id="PS50977"/>
    </source>
</evidence>
<accession>A0A844B5E6</accession>
<keyword evidence="1" id="KW-0805">Transcription regulation</keyword>
<dbReference type="Proteomes" id="UP000466730">
    <property type="component" value="Unassembled WGS sequence"/>
</dbReference>
<keyword evidence="2 4" id="KW-0238">DNA-binding</keyword>
<evidence type="ECO:0000313" key="7">
    <source>
        <dbReference type="Proteomes" id="UP000466730"/>
    </source>
</evidence>
<sequence>MAISLAEGGAHIYKTIAFCYLHPRRRASRNSPDPARSCVFVRVSAASMGNCTPRRGRPPQMPPAERARVILDAAERVLLSRGLQGTTMEAVAAEAGMSKRTLYDLFDGRAALIEALVRRLREGIVMPLGAAQQALPLAGRLRLLLAPDRLPGTGSVALEVMRAAIAEAPQQPEIAALMLEEGPRAVRRMIRDELARAAAADEIALDDTEAAAALLLRMALPCPMERLLSGAGTDEPIEAARARVDRAIAVFLAGMAAGIGPA</sequence>
<gene>
    <name evidence="6" type="ORF">GH815_10490</name>
</gene>
<protein>
    <submittedName>
        <fullName evidence="6">TetR family transcriptional regulator</fullName>
    </submittedName>
</protein>
<dbReference type="AlphaFoldDB" id="A0A844B5E6"/>
<feature type="DNA-binding region" description="H-T-H motif" evidence="4">
    <location>
        <begin position="87"/>
        <end position="106"/>
    </location>
</feature>
<dbReference type="PRINTS" id="PR00455">
    <property type="entry name" value="HTHTETR"/>
</dbReference>
<organism evidence="6 7">
    <name type="scientific">Rhodovulum strictum</name>
    <dbReference type="NCBI Taxonomy" id="58314"/>
    <lineage>
        <taxon>Bacteria</taxon>
        <taxon>Pseudomonadati</taxon>
        <taxon>Pseudomonadota</taxon>
        <taxon>Alphaproteobacteria</taxon>
        <taxon>Rhodobacterales</taxon>
        <taxon>Paracoccaceae</taxon>
        <taxon>Rhodovulum</taxon>
    </lineage>
</organism>
<dbReference type="PROSITE" id="PS50977">
    <property type="entry name" value="HTH_TETR_2"/>
    <property type="match status" value="1"/>
</dbReference>
<evidence type="ECO:0000256" key="4">
    <source>
        <dbReference type="PROSITE-ProRule" id="PRU00335"/>
    </source>
</evidence>
<reference evidence="6 7" key="1">
    <citation type="submission" date="2019-11" db="EMBL/GenBank/DDBJ databases">
        <title>Draft Whole-Genome sequence of the marine photosynthetic bacterium Rhodovulum strictum DSM 11289.</title>
        <authorList>
            <person name="Kyndt J.A."/>
            <person name="Meyer T.E."/>
        </authorList>
    </citation>
    <scope>NUCLEOTIDE SEQUENCE [LARGE SCALE GENOMIC DNA]</scope>
    <source>
        <strain evidence="6 7">DSM 11289</strain>
    </source>
</reference>
<dbReference type="GO" id="GO:0000976">
    <property type="term" value="F:transcription cis-regulatory region binding"/>
    <property type="evidence" value="ECO:0007669"/>
    <property type="project" value="TreeGrafter"/>
</dbReference>
<dbReference type="InterPro" id="IPR050109">
    <property type="entry name" value="HTH-type_TetR-like_transc_reg"/>
</dbReference>
<dbReference type="Pfam" id="PF00440">
    <property type="entry name" value="TetR_N"/>
    <property type="match status" value="1"/>
</dbReference>
<comment type="caution">
    <text evidence="6">The sequence shown here is derived from an EMBL/GenBank/DDBJ whole genome shotgun (WGS) entry which is preliminary data.</text>
</comment>
<dbReference type="Pfam" id="PF14246">
    <property type="entry name" value="TetR_C_7"/>
    <property type="match status" value="1"/>
</dbReference>
<evidence type="ECO:0000256" key="3">
    <source>
        <dbReference type="ARBA" id="ARBA00023163"/>
    </source>
</evidence>
<evidence type="ECO:0000313" key="6">
    <source>
        <dbReference type="EMBL" id="MRH21421.1"/>
    </source>
</evidence>
<evidence type="ECO:0000256" key="1">
    <source>
        <dbReference type="ARBA" id="ARBA00023015"/>
    </source>
</evidence>
<dbReference type="PANTHER" id="PTHR30055">
    <property type="entry name" value="HTH-TYPE TRANSCRIPTIONAL REGULATOR RUTR"/>
    <property type="match status" value="1"/>
</dbReference>
<dbReference type="SUPFAM" id="SSF48498">
    <property type="entry name" value="Tetracyclin repressor-like, C-terminal domain"/>
    <property type="match status" value="1"/>
</dbReference>
<dbReference type="InterPro" id="IPR009057">
    <property type="entry name" value="Homeodomain-like_sf"/>
</dbReference>
<dbReference type="GO" id="GO:0003700">
    <property type="term" value="F:DNA-binding transcription factor activity"/>
    <property type="evidence" value="ECO:0007669"/>
    <property type="project" value="TreeGrafter"/>
</dbReference>
<dbReference type="OrthoDB" id="9816431at2"/>
<dbReference type="SUPFAM" id="SSF46689">
    <property type="entry name" value="Homeodomain-like"/>
    <property type="match status" value="1"/>
</dbReference>
<dbReference type="PANTHER" id="PTHR30055:SF234">
    <property type="entry name" value="HTH-TYPE TRANSCRIPTIONAL REGULATOR BETI"/>
    <property type="match status" value="1"/>
</dbReference>
<dbReference type="InterPro" id="IPR039536">
    <property type="entry name" value="TetR_C_Proteobacteria"/>
</dbReference>
<dbReference type="InterPro" id="IPR001647">
    <property type="entry name" value="HTH_TetR"/>
</dbReference>
<proteinExistence type="predicted"/>
<dbReference type="Gene3D" id="1.10.357.10">
    <property type="entry name" value="Tetracycline Repressor, domain 2"/>
    <property type="match status" value="1"/>
</dbReference>
<keyword evidence="7" id="KW-1185">Reference proteome</keyword>
<feature type="domain" description="HTH tetR-type" evidence="5">
    <location>
        <begin position="64"/>
        <end position="124"/>
    </location>
</feature>
<evidence type="ECO:0000256" key="2">
    <source>
        <dbReference type="ARBA" id="ARBA00023125"/>
    </source>
</evidence>